<organism evidence="1 2">
    <name type="scientific">Ophiobolus disseminans</name>
    <dbReference type="NCBI Taxonomy" id="1469910"/>
    <lineage>
        <taxon>Eukaryota</taxon>
        <taxon>Fungi</taxon>
        <taxon>Dikarya</taxon>
        <taxon>Ascomycota</taxon>
        <taxon>Pezizomycotina</taxon>
        <taxon>Dothideomycetes</taxon>
        <taxon>Pleosporomycetidae</taxon>
        <taxon>Pleosporales</taxon>
        <taxon>Pleosporineae</taxon>
        <taxon>Phaeosphaeriaceae</taxon>
        <taxon>Ophiobolus</taxon>
    </lineage>
</organism>
<dbReference type="Proteomes" id="UP000799424">
    <property type="component" value="Unassembled WGS sequence"/>
</dbReference>
<evidence type="ECO:0000313" key="1">
    <source>
        <dbReference type="EMBL" id="KAF2832508.1"/>
    </source>
</evidence>
<dbReference type="InterPro" id="IPR036047">
    <property type="entry name" value="F-box-like_dom_sf"/>
</dbReference>
<gene>
    <name evidence="1" type="ORF">CC86DRAFT_90526</name>
</gene>
<protein>
    <recommendedName>
        <fullName evidence="3">F-box domain-containing protein</fullName>
    </recommendedName>
</protein>
<dbReference type="SUPFAM" id="SSF81383">
    <property type="entry name" value="F-box domain"/>
    <property type="match status" value="1"/>
</dbReference>
<evidence type="ECO:0008006" key="3">
    <source>
        <dbReference type="Google" id="ProtNLM"/>
    </source>
</evidence>
<proteinExistence type="predicted"/>
<reference evidence="1" key="1">
    <citation type="journal article" date="2020" name="Stud. Mycol.">
        <title>101 Dothideomycetes genomes: a test case for predicting lifestyles and emergence of pathogens.</title>
        <authorList>
            <person name="Haridas S."/>
            <person name="Albert R."/>
            <person name="Binder M."/>
            <person name="Bloem J."/>
            <person name="Labutti K."/>
            <person name="Salamov A."/>
            <person name="Andreopoulos B."/>
            <person name="Baker S."/>
            <person name="Barry K."/>
            <person name="Bills G."/>
            <person name="Bluhm B."/>
            <person name="Cannon C."/>
            <person name="Castanera R."/>
            <person name="Culley D."/>
            <person name="Daum C."/>
            <person name="Ezra D."/>
            <person name="Gonzalez J."/>
            <person name="Henrissat B."/>
            <person name="Kuo A."/>
            <person name="Liang C."/>
            <person name="Lipzen A."/>
            <person name="Lutzoni F."/>
            <person name="Magnuson J."/>
            <person name="Mondo S."/>
            <person name="Nolan M."/>
            <person name="Ohm R."/>
            <person name="Pangilinan J."/>
            <person name="Park H.-J."/>
            <person name="Ramirez L."/>
            <person name="Alfaro M."/>
            <person name="Sun H."/>
            <person name="Tritt A."/>
            <person name="Yoshinaga Y."/>
            <person name="Zwiers L.-H."/>
            <person name="Turgeon B."/>
            <person name="Goodwin S."/>
            <person name="Spatafora J."/>
            <person name="Crous P."/>
            <person name="Grigoriev I."/>
        </authorList>
    </citation>
    <scope>NUCLEOTIDE SEQUENCE</scope>
    <source>
        <strain evidence="1">CBS 113818</strain>
    </source>
</reference>
<name>A0A6A7AIH3_9PLEO</name>
<dbReference type="EMBL" id="MU006217">
    <property type="protein sequence ID" value="KAF2832508.1"/>
    <property type="molecule type" value="Genomic_DNA"/>
</dbReference>
<keyword evidence="2" id="KW-1185">Reference proteome</keyword>
<sequence>MVRTTLNYPSLPAELWGQILSYMDDFSLWVPCRQVSRMLRTEAEYAFARTRLPQLEIEWACTVKFWDRHVRRKYMYYGNLDNTGTEFLGLDASGTRECFHVPISYRVTDMSDEQIPLVPNHDELKERVMKALRNAEVNFASGLRSDAPAEMISTLSPFSNNNLMPGLDHGVNECSFDWKAFLNGFYADYAHVGKMTQPLAPFQAVLQRINAAERVFTLASNWIPDYGRLEDSLFKRAYMTRLERAAKVARSAAGVSARALPEVNEWVVYLRRRRYHSLQLCLMRKDKQIGST</sequence>
<accession>A0A6A7AIH3</accession>
<evidence type="ECO:0000313" key="2">
    <source>
        <dbReference type="Proteomes" id="UP000799424"/>
    </source>
</evidence>
<dbReference type="OrthoDB" id="3755437at2759"/>
<dbReference type="AlphaFoldDB" id="A0A6A7AIH3"/>